<name>A0ABV1M254_9NEIS</name>
<dbReference type="SUPFAM" id="SSF53955">
    <property type="entry name" value="Lysozyme-like"/>
    <property type="match status" value="1"/>
</dbReference>
<dbReference type="InterPro" id="IPR043426">
    <property type="entry name" value="MltB-like"/>
</dbReference>
<dbReference type="CDD" id="cd13399">
    <property type="entry name" value="Slt35-like"/>
    <property type="match status" value="1"/>
</dbReference>
<proteinExistence type="predicted"/>
<dbReference type="EMBL" id="JBEFLD010000003">
    <property type="protein sequence ID" value="MEQ6290141.1"/>
    <property type="molecule type" value="Genomic_DNA"/>
</dbReference>
<organism evidence="3 4">
    <name type="scientific">Vogesella oryzagri</name>
    <dbReference type="NCBI Taxonomy" id="3160864"/>
    <lineage>
        <taxon>Bacteria</taxon>
        <taxon>Pseudomonadati</taxon>
        <taxon>Pseudomonadota</taxon>
        <taxon>Betaproteobacteria</taxon>
        <taxon>Neisseriales</taxon>
        <taxon>Chromobacteriaceae</taxon>
        <taxon>Vogesella</taxon>
    </lineage>
</organism>
<evidence type="ECO:0000313" key="4">
    <source>
        <dbReference type="Proteomes" id="UP001433638"/>
    </source>
</evidence>
<dbReference type="RefSeq" id="WP_349585344.1">
    <property type="nucleotide sequence ID" value="NZ_JBEFLD010000003.1"/>
</dbReference>
<comment type="caution">
    <text evidence="3">The sequence shown here is derived from an EMBL/GenBank/DDBJ whole genome shotgun (WGS) entry which is preliminary data.</text>
</comment>
<dbReference type="InterPro" id="IPR023346">
    <property type="entry name" value="Lysozyme-like_dom_sf"/>
</dbReference>
<gene>
    <name evidence="3" type="primary">mltB</name>
    <name evidence="3" type="ORF">ABNW52_05875</name>
</gene>
<evidence type="ECO:0000313" key="3">
    <source>
        <dbReference type="EMBL" id="MEQ6290141.1"/>
    </source>
</evidence>
<evidence type="ECO:0000256" key="1">
    <source>
        <dbReference type="SAM" id="SignalP"/>
    </source>
</evidence>
<dbReference type="PANTHER" id="PTHR30163">
    <property type="entry name" value="MEMBRANE-BOUND LYTIC MUREIN TRANSGLYCOSYLASE B"/>
    <property type="match status" value="1"/>
</dbReference>
<dbReference type="Proteomes" id="UP001433638">
    <property type="component" value="Unassembled WGS sequence"/>
</dbReference>
<dbReference type="Pfam" id="PF13406">
    <property type="entry name" value="SLT_2"/>
    <property type="match status" value="1"/>
</dbReference>
<sequence>MRALRRLALVATLAVISSAQADVALLMRPDVQRFIDEQVAGGELSRAELEAVFANVEAKPNIIAVMDKPSTARPWYQFRPNFYSDKLMQDGVAFWQQNEAALLRAQQQYRVEPEIIVAILGIETRYGRVTGNYRLADALSTLAFDYPRRADFFRAELAEFFRLARSENVNALSLKGSYAGAMGMPQFMPSSFRKWAVDFDGDGHRDIWNNSADAIGSVANYFQLHGWLGGDDVVIPAEVTPGAAIDELVADKFNLHYTVAELKARGVTPSATLRDDALAVLVPLEVAPGDTRYWLGLNNFYTITRYNKSTLYAMVTHELAAEIRNRYLAARYTPAQPAAN</sequence>
<feature type="chain" id="PRO_5047222206" evidence="1">
    <location>
        <begin position="22"/>
        <end position="340"/>
    </location>
</feature>
<dbReference type="InterPro" id="IPR031304">
    <property type="entry name" value="SLT_2"/>
</dbReference>
<evidence type="ECO:0000259" key="2">
    <source>
        <dbReference type="Pfam" id="PF13406"/>
    </source>
</evidence>
<feature type="domain" description="Transglycosylase SLT" evidence="2">
    <location>
        <begin position="29"/>
        <end position="320"/>
    </location>
</feature>
<keyword evidence="4" id="KW-1185">Reference proteome</keyword>
<dbReference type="Gene3D" id="1.10.8.350">
    <property type="entry name" value="Bacterial muramidase"/>
    <property type="match status" value="1"/>
</dbReference>
<feature type="signal peptide" evidence="1">
    <location>
        <begin position="1"/>
        <end position="21"/>
    </location>
</feature>
<accession>A0ABV1M254</accession>
<dbReference type="InterPro" id="IPR011757">
    <property type="entry name" value="Lytic_transglycosylase_MltB"/>
</dbReference>
<keyword evidence="1" id="KW-0732">Signal</keyword>
<dbReference type="PANTHER" id="PTHR30163:SF9">
    <property type="entry name" value="MEMBRANE-BOUND LYTIC MUREIN TRANSGLYCOSYLASE B"/>
    <property type="match status" value="1"/>
</dbReference>
<dbReference type="NCBIfam" id="TIGR02282">
    <property type="entry name" value="MltB"/>
    <property type="match status" value="1"/>
</dbReference>
<reference evidence="3" key="1">
    <citation type="submission" date="2024-06" db="EMBL/GenBank/DDBJ databases">
        <title>Genome sequence of Vogesella sp. MAHUQ-64.</title>
        <authorList>
            <person name="Huq M.A."/>
        </authorList>
    </citation>
    <scope>NUCLEOTIDE SEQUENCE</scope>
    <source>
        <strain evidence="3">MAHUQ-64</strain>
    </source>
</reference>
<protein>
    <submittedName>
        <fullName evidence="3">Lytic murein transglycosylase B</fullName>
    </submittedName>
</protein>
<dbReference type="Gene3D" id="1.10.530.10">
    <property type="match status" value="1"/>
</dbReference>